<protein>
    <submittedName>
        <fullName evidence="2">VWA domain-containing protein</fullName>
    </submittedName>
</protein>
<evidence type="ECO:0000313" key="2">
    <source>
        <dbReference type="EMBL" id="QDQ15640.1"/>
    </source>
</evidence>
<dbReference type="RefSeq" id="WP_144322842.1">
    <property type="nucleotide sequence ID" value="NZ_CP040916.1"/>
</dbReference>
<dbReference type="AlphaFoldDB" id="A0A516RJ14"/>
<dbReference type="PROSITE" id="PS50234">
    <property type="entry name" value="VWFA"/>
    <property type="match status" value="1"/>
</dbReference>
<accession>A0A516RJ14</accession>
<dbReference type="SUPFAM" id="SSF53300">
    <property type="entry name" value="vWA-like"/>
    <property type="match status" value="1"/>
</dbReference>
<reference evidence="2 3" key="1">
    <citation type="journal article" date="2019" name="J. Ind. Microbiol. Biotechnol.">
        <title>The complete genomic sequence of Streptomyces spectabilis NRRL-2792 and identification of secondary metabolite biosynthetic gene clusters.</title>
        <authorList>
            <person name="Sinha A."/>
            <person name="Phillips-Salemka S."/>
            <person name="Niraula T.A."/>
            <person name="Short K.A."/>
            <person name="Niraula N.P."/>
        </authorList>
    </citation>
    <scope>NUCLEOTIDE SEQUENCE [LARGE SCALE GENOMIC DNA]</scope>
    <source>
        <strain evidence="2 3">NRRL 2792</strain>
    </source>
</reference>
<evidence type="ECO:0000259" key="1">
    <source>
        <dbReference type="PROSITE" id="PS50234"/>
    </source>
</evidence>
<feature type="domain" description="VWFA" evidence="1">
    <location>
        <begin position="14"/>
        <end position="205"/>
    </location>
</feature>
<name>A0A516RJ14_STRST</name>
<dbReference type="InterPro" id="IPR002035">
    <property type="entry name" value="VWF_A"/>
</dbReference>
<dbReference type="EMBL" id="CP040916">
    <property type="protein sequence ID" value="QDQ15640.1"/>
    <property type="molecule type" value="Genomic_DNA"/>
</dbReference>
<organism evidence="2 3">
    <name type="scientific">Streptomyces spectabilis</name>
    <dbReference type="NCBI Taxonomy" id="68270"/>
    <lineage>
        <taxon>Bacteria</taxon>
        <taxon>Bacillati</taxon>
        <taxon>Actinomycetota</taxon>
        <taxon>Actinomycetes</taxon>
        <taxon>Kitasatosporales</taxon>
        <taxon>Streptomycetaceae</taxon>
        <taxon>Streptomyces</taxon>
    </lineage>
</organism>
<proteinExistence type="predicted"/>
<dbReference type="Proteomes" id="UP000316806">
    <property type="component" value="Chromosome"/>
</dbReference>
<dbReference type="Gene3D" id="3.40.50.410">
    <property type="entry name" value="von Willebrand factor, type A domain"/>
    <property type="match status" value="1"/>
</dbReference>
<gene>
    <name evidence="2" type="ORF">FH965_38030</name>
</gene>
<dbReference type="InterPro" id="IPR036465">
    <property type="entry name" value="vWFA_dom_sf"/>
</dbReference>
<sequence>MPYQQRIDRRRPGCFLFLVDQSGTMQQAIGGSAQVRKGQALSDTVNDVLYAVLIECTKDVREEEPRHYFDVGVIGYGGPGTVAPVVGADGREPLVPSAHLPRYARVETREKLLPDSEGRYRQVSRRSMVWLDPVWYGSTPMCAALQYAHKVLKRWAARHRDSFPPIVLHVTDGMATDGDPRRAAARLRRLSTADGRLLLFNLHLSARGEQAVYFPSAPVGGTDPTTELLYEMSSELPAGLVEEAGYADRIGPGARGFVYNADVPELVDFMRIGTATTGRVRAG</sequence>
<evidence type="ECO:0000313" key="3">
    <source>
        <dbReference type="Proteomes" id="UP000316806"/>
    </source>
</evidence>